<dbReference type="AlphaFoldDB" id="A0A5J5HY10"/>
<dbReference type="OrthoDB" id="2353183at2"/>
<sequence length="131" mass="15399">MTGFFSSIIATFVTIPLLGYIIVFVTCKLVTKQHRKSVRMAIDVTTLLLILAVHYFIIAIWDISLLWVILLIMLFVAVIFVIVHWKIKHDIQFSIVFKGYWRFNFLLFSFFYIILIVYGLFYRVSMSVSMS</sequence>
<dbReference type="EMBL" id="VYKL01000015">
    <property type="protein sequence ID" value="KAA9025974.1"/>
    <property type="molecule type" value="Genomic_DNA"/>
</dbReference>
<keyword evidence="1" id="KW-1133">Transmembrane helix</keyword>
<protein>
    <submittedName>
        <fullName evidence="2">DUF3397 domain-containing protein</fullName>
    </submittedName>
</protein>
<evidence type="ECO:0000256" key="1">
    <source>
        <dbReference type="SAM" id="Phobius"/>
    </source>
</evidence>
<evidence type="ECO:0000313" key="3">
    <source>
        <dbReference type="Proteomes" id="UP000326671"/>
    </source>
</evidence>
<name>A0A5J5HY10_9BACI</name>
<gene>
    <name evidence="2" type="ORF">F4V44_08825</name>
</gene>
<reference evidence="2 3" key="1">
    <citation type="submission" date="2019-09" db="EMBL/GenBank/DDBJ databases">
        <title>Whole genome sequences of isolates from the Mars Exploration Rovers.</title>
        <authorList>
            <person name="Seuylemezian A."/>
            <person name="Vaishampayan P."/>
        </authorList>
    </citation>
    <scope>NUCLEOTIDE SEQUENCE [LARGE SCALE GENOMIC DNA]</scope>
    <source>
        <strain evidence="2 3">MER_TA_151</strain>
    </source>
</reference>
<proteinExistence type="predicted"/>
<feature type="transmembrane region" description="Helical" evidence="1">
    <location>
        <begin position="42"/>
        <end position="61"/>
    </location>
</feature>
<dbReference type="PIRSF" id="PIRSF030092">
    <property type="entry name" value="UCP030092"/>
    <property type="match status" value="1"/>
</dbReference>
<accession>A0A5J5HY10</accession>
<keyword evidence="1" id="KW-0812">Transmembrane</keyword>
<dbReference type="Proteomes" id="UP000326671">
    <property type="component" value="Unassembled WGS sequence"/>
</dbReference>
<dbReference type="Pfam" id="PF11877">
    <property type="entry name" value="DUF3397"/>
    <property type="match status" value="1"/>
</dbReference>
<organism evidence="2 3">
    <name type="scientific">Niallia endozanthoxylica</name>
    <dbReference type="NCBI Taxonomy" id="2036016"/>
    <lineage>
        <taxon>Bacteria</taxon>
        <taxon>Bacillati</taxon>
        <taxon>Bacillota</taxon>
        <taxon>Bacilli</taxon>
        <taxon>Bacillales</taxon>
        <taxon>Bacillaceae</taxon>
        <taxon>Niallia</taxon>
    </lineage>
</organism>
<keyword evidence="1" id="KW-0472">Membrane</keyword>
<evidence type="ECO:0000313" key="2">
    <source>
        <dbReference type="EMBL" id="KAA9025974.1"/>
    </source>
</evidence>
<dbReference type="InterPro" id="IPR024515">
    <property type="entry name" value="DUF3397"/>
</dbReference>
<feature type="transmembrane region" description="Helical" evidence="1">
    <location>
        <begin position="99"/>
        <end position="121"/>
    </location>
</feature>
<dbReference type="InterPro" id="IPR016945">
    <property type="entry name" value="UCP030092"/>
</dbReference>
<keyword evidence="3" id="KW-1185">Reference proteome</keyword>
<comment type="caution">
    <text evidence="2">The sequence shown here is derived from an EMBL/GenBank/DDBJ whole genome shotgun (WGS) entry which is preliminary data.</text>
</comment>
<dbReference type="RefSeq" id="WP_150439625.1">
    <property type="nucleotide sequence ID" value="NZ_VYKL01000015.1"/>
</dbReference>
<feature type="transmembrane region" description="Helical" evidence="1">
    <location>
        <begin position="6"/>
        <end position="30"/>
    </location>
</feature>
<feature type="transmembrane region" description="Helical" evidence="1">
    <location>
        <begin position="67"/>
        <end position="87"/>
    </location>
</feature>